<gene>
    <name evidence="2" type="ORF">Tel_15235</name>
</gene>
<keyword evidence="3" id="KW-1185">Reference proteome</keyword>
<dbReference type="Proteomes" id="UP000055136">
    <property type="component" value="Chromosome"/>
</dbReference>
<dbReference type="SUPFAM" id="SSF52821">
    <property type="entry name" value="Rhodanese/Cell cycle control phosphatase"/>
    <property type="match status" value="1"/>
</dbReference>
<organism evidence="2 3">
    <name type="scientific">Candidatus Tenderia electrophaga</name>
    <dbReference type="NCBI Taxonomy" id="1748243"/>
    <lineage>
        <taxon>Bacteria</taxon>
        <taxon>Pseudomonadati</taxon>
        <taxon>Pseudomonadota</taxon>
        <taxon>Gammaproteobacteria</taxon>
        <taxon>Candidatus Tenderiales</taxon>
        <taxon>Candidatus Tenderiaceae</taxon>
        <taxon>Candidatus Tenderia</taxon>
    </lineage>
</organism>
<protein>
    <recommendedName>
        <fullName evidence="1">Rhodanese domain-containing protein</fullName>
    </recommendedName>
</protein>
<feature type="domain" description="Rhodanese" evidence="1">
    <location>
        <begin position="48"/>
        <end position="141"/>
    </location>
</feature>
<sequence length="142" mass="15675">MPGVVIFAAVFSGALSPVSAWSEEGSAPAAIEGAVLLSAEELVATFEHHPRLVMIDARLTGDRRQGYIEGSVSLPNTETDCDSLARVLPGFDHPVVFYCNGPKCRRSYVAVKRARRCGYTRIYWFRGGFAEWKAKGYPYLNE</sequence>
<name>A0A0S2TGV6_9GAMM</name>
<dbReference type="CDD" id="cd00158">
    <property type="entry name" value="RHOD"/>
    <property type="match status" value="1"/>
</dbReference>
<dbReference type="AlphaFoldDB" id="A0A0S2TGV6"/>
<dbReference type="KEGG" id="tee:Tel_15235"/>
<dbReference type="PROSITE" id="PS50206">
    <property type="entry name" value="RHODANESE_3"/>
    <property type="match status" value="1"/>
</dbReference>
<evidence type="ECO:0000313" key="3">
    <source>
        <dbReference type="Proteomes" id="UP000055136"/>
    </source>
</evidence>
<dbReference type="EMBL" id="CP013099">
    <property type="protein sequence ID" value="ALP54390.1"/>
    <property type="molecule type" value="Genomic_DNA"/>
</dbReference>
<accession>A0A0S2TGV6</accession>
<evidence type="ECO:0000313" key="2">
    <source>
        <dbReference type="EMBL" id="ALP54390.1"/>
    </source>
</evidence>
<proteinExistence type="predicted"/>
<dbReference type="Gene3D" id="3.40.250.10">
    <property type="entry name" value="Rhodanese-like domain"/>
    <property type="match status" value="1"/>
</dbReference>
<dbReference type="Pfam" id="PF00581">
    <property type="entry name" value="Rhodanese"/>
    <property type="match status" value="1"/>
</dbReference>
<reference evidence="2" key="1">
    <citation type="submission" date="2015-10" db="EMBL/GenBank/DDBJ databases">
        <title>Description of Candidatus Tenderia electrophaga gen. nov, sp. nov., an Uncultivated Electroautotroph from a Biocathode Enrichment.</title>
        <authorList>
            <person name="Eddie B.J."/>
            <person name="Malanoski A.P."/>
            <person name="Wang Z."/>
            <person name="Hall R.J."/>
            <person name="Oh S.D."/>
            <person name="Heiner C."/>
            <person name="Lin B."/>
            <person name="Strycharz-Glaven S.M."/>
        </authorList>
    </citation>
    <scope>NUCLEOTIDE SEQUENCE [LARGE SCALE GENOMIC DNA]</scope>
    <source>
        <strain evidence="2">NRL1</strain>
    </source>
</reference>
<evidence type="ECO:0000259" key="1">
    <source>
        <dbReference type="PROSITE" id="PS50206"/>
    </source>
</evidence>
<dbReference type="SMART" id="SM00450">
    <property type="entry name" value="RHOD"/>
    <property type="match status" value="1"/>
</dbReference>
<dbReference type="InterPro" id="IPR036873">
    <property type="entry name" value="Rhodanese-like_dom_sf"/>
</dbReference>
<dbReference type="STRING" id="1748243.Tel_15235"/>
<dbReference type="InterPro" id="IPR001763">
    <property type="entry name" value="Rhodanese-like_dom"/>
</dbReference>